<feature type="domain" description="Cupin type-2" evidence="1">
    <location>
        <begin position="42"/>
        <end position="94"/>
    </location>
</feature>
<dbReference type="EMBL" id="BAAAOQ010000020">
    <property type="protein sequence ID" value="GAA2201587.1"/>
    <property type="molecule type" value="Genomic_DNA"/>
</dbReference>
<comment type="caution">
    <text evidence="2">The sequence shown here is derived from an EMBL/GenBank/DDBJ whole genome shotgun (WGS) entry which is preliminary data.</text>
</comment>
<keyword evidence="3" id="KW-1185">Reference proteome</keyword>
<dbReference type="RefSeq" id="WP_346163834.1">
    <property type="nucleotide sequence ID" value="NZ_BAAAOQ010000020.1"/>
</dbReference>
<organism evidence="2 3">
    <name type="scientific">Streptomyces bangladeshensis</name>
    <dbReference type="NCBI Taxonomy" id="295352"/>
    <lineage>
        <taxon>Bacteria</taxon>
        <taxon>Bacillati</taxon>
        <taxon>Actinomycetota</taxon>
        <taxon>Actinomycetes</taxon>
        <taxon>Kitasatosporales</taxon>
        <taxon>Streptomycetaceae</taxon>
        <taxon>Streptomyces</taxon>
    </lineage>
</organism>
<reference evidence="3" key="1">
    <citation type="journal article" date="2019" name="Int. J. Syst. Evol. Microbiol.">
        <title>The Global Catalogue of Microorganisms (GCM) 10K type strain sequencing project: providing services to taxonomists for standard genome sequencing and annotation.</title>
        <authorList>
            <consortium name="The Broad Institute Genomics Platform"/>
            <consortium name="The Broad Institute Genome Sequencing Center for Infectious Disease"/>
            <person name="Wu L."/>
            <person name="Ma J."/>
        </authorList>
    </citation>
    <scope>NUCLEOTIDE SEQUENCE [LARGE SCALE GENOMIC DNA]</scope>
    <source>
        <strain evidence="3">JCM 14924</strain>
    </source>
</reference>
<dbReference type="Pfam" id="PF07883">
    <property type="entry name" value="Cupin_2"/>
    <property type="match status" value="1"/>
</dbReference>
<dbReference type="InterPro" id="IPR014710">
    <property type="entry name" value="RmlC-like_jellyroll"/>
</dbReference>
<dbReference type="SUPFAM" id="SSF51182">
    <property type="entry name" value="RmlC-like cupins"/>
    <property type="match status" value="1"/>
</dbReference>
<gene>
    <name evidence="2" type="ORF">GCM10009787_57170</name>
</gene>
<protein>
    <recommendedName>
        <fullName evidence="1">Cupin type-2 domain-containing protein</fullName>
    </recommendedName>
</protein>
<dbReference type="InterPro" id="IPR011051">
    <property type="entry name" value="RmlC_Cupin_sf"/>
</dbReference>
<evidence type="ECO:0000313" key="3">
    <source>
        <dbReference type="Proteomes" id="UP001501391"/>
    </source>
</evidence>
<accession>A0ABP5NPR5</accession>
<sequence length="99" mass="10229">MTLVDVRSTAARLPDAWSSHLLGRAGGAGVKVLRMDGRPLAPESHDTAEALLVLDGTLRLHAGGTDVDVHAGQMYVVAPGVEHAVRAGSRGTLVIVGQV</sequence>
<evidence type="ECO:0000313" key="2">
    <source>
        <dbReference type="EMBL" id="GAA2201587.1"/>
    </source>
</evidence>
<name>A0ABP5NPR5_9ACTN</name>
<proteinExistence type="predicted"/>
<dbReference type="Proteomes" id="UP001501391">
    <property type="component" value="Unassembled WGS sequence"/>
</dbReference>
<dbReference type="InterPro" id="IPR013096">
    <property type="entry name" value="Cupin_2"/>
</dbReference>
<dbReference type="Gene3D" id="2.60.120.10">
    <property type="entry name" value="Jelly Rolls"/>
    <property type="match status" value="1"/>
</dbReference>
<evidence type="ECO:0000259" key="1">
    <source>
        <dbReference type="Pfam" id="PF07883"/>
    </source>
</evidence>